<reference evidence="2 3" key="1">
    <citation type="journal article" date="2022" name="Nat. Genet.">
        <title>Improved pea reference genome and pan-genome highlight genomic features and evolutionary characteristics.</title>
        <authorList>
            <person name="Yang T."/>
            <person name="Liu R."/>
            <person name="Luo Y."/>
            <person name="Hu S."/>
            <person name="Wang D."/>
            <person name="Wang C."/>
            <person name="Pandey M.K."/>
            <person name="Ge S."/>
            <person name="Xu Q."/>
            <person name="Li N."/>
            <person name="Li G."/>
            <person name="Huang Y."/>
            <person name="Saxena R.K."/>
            <person name="Ji Y."/>
            <person name="Li M."/>
            <person name="Yan X."/>
            <person name="He Y."/>
            <person name="Liu Y."/>
            <person name="Wang X."/>
            <person name="Xiang C."/>
            <person name="Varshney R.K."/>
            <person name="Ding H."/>
            <person name="Gao S."/>
            <person name="Zong X."/>
        </authorList>
    </citation>
    <scope>NUCLEOTIDE SEQUENCE [LARGE SCALE GENOMIC DNA]</scope>
    <source>
        <strain evidence="2 3">cv. Zhongwan 6</strain>
    </source>
</reference>
<comment type="caution">
    <text evidence="2">The sequence shown here is derived from an EMBL/GenBank/DDBJ whole genome shotgun (WGS) entry which is preliminary data.</text>
</comment>
<dbReference type="Pfam" id="PF03078">
    <property type="entry name" value="ATHILA"/>
    <property type="match status" value="1"/>
</dbReference>
<dbReference type="Gramene" id="Psat05G0675900-T1">
    <property type="protein sequence ID" value="KAI5411807.1"/>
    <property type="gene ID" value="KIW84_056759"/>
</dbReference>
<dbReference type="AlphaFoldDB" id="A0A9D4X1C7"/>
<protein>
    <recommendedName>
        <fullName evidence="1">Arabidopsis retrotransposon Orf1 C-terminal domain-containing protein</fullName>
    </recommendedName>
</protein>
<name>A0A9D4X1C7_PEA</name>
<organism evidence="2 3">
    <name type="scientific">Pisum sativum</name>
    <name type="common">Garden pea</name>
    <name type="synonym">Lathyrus oleraceus</name>
    <dbReference type="NCBI Taxonomy" id="3888"/>
    <lineage>
        <taxon>Eukaryota</taxon>
        <taxon>Viridiplantae</taxon>
        <taxon>Streptophyta</taxon>
        <taxon>Embryophyta</taxon>
        <taxon>Tracheophyta</taxon>
        <taxon>Spermatophyta</taxon>
        <taxon>Magnoliopsida</taxon>
        <taxon>eudicotyledons</taxon>
        <taxon>Gunneridae</taxon>
        <taxon>Pentapetalae</taxon>
        <taxon>rosids</taxon>
        <taxon>fabids</taxon>
        <taxon>Fabales</taxon>
        <taxon>Fabaceae</taxon>
        <taxon>Papilionoideae</taxon>
        <taxon>50 kb inversion clade</taxon>
        <taxon>NPAAA clade</taxon>
        <taxon>Hologalegina</taxon>
        <taxon>IRL clade</taxon>
        <taxon>Fabeae</taxon>
        <taxon>Lathyrus</taxon>
    </lineage>
</organism>
<sequence>MQQADYMDIVFICIAQRRRFEALDWIEMALTLYPDGRTMTNLGIRDSVTFLINQLGWDTFAIKRKFSSYSRLTLEFLSSLVYLPDHGMRFNKGLITFKLFDNDYRYTHREIVELLGCPNGSDTFTITQEDMLIDLELDHFWGSITGNDHPEPDLIHSENIHNPAIRYFHKILAHTLFGKEHNRTFVSNDELFIMYYASQAQPVNAATFMIANLDRITQDNHGPILVGGLMTMIANAIGLRQSLIRLKPLGGI</sequence>
<accession>A0A9D4X1C7</accession>
<dbReference type="EMBL" id="JAMSHJ010000005">
    <property type="protein sequence ID" value="KAI5411807.1"/>
    <property type="molecule type" value="Genomic_DNA"/>
</dbReference>
<evidence type="ECO:0000259" key="1">
    <source>
        <dbReference type="Pfam" id="PF03078"/>
    </source>
</evidence>
<dbReference type="InterPro" id="IPR004312">
    <property type="entry name" value="ATHILA_Orf1_C"/>
</dbReference>
<evidence type="ECO:0000313" key="3">
    <source>
        <dbReference type="Proteomes" id="UP001058974"/>
    </source>
</evidence>
<dbReference type="Proteomes" id="UP001058974">
    <property type="component" value="Chromosome 5"/>
</dbReference>
<proteinExistence type="predicted"/>
<keyword evidence="3" id="KW-1185">Reference proteome</keyword>
<feature type="domain" description="Arabidopsis retrotransposon Orf1 C-terminal" evidence="1">
    <location>
        <begin position="28"/>
        <end position="195"/>
    </location>
</feature>
<evidence type="ECO:0000313" key="2">
    <source>
        <dbReference type="EMBL" id="KAI5411807.1"/>
    </source>
</evidence>
<gene>
    <name evidence="2" type="ORF">KIW84_056759</name>
</gene>